<evidence type="ECO:0000313" key="2">
    <source>
        <dbReference type="Proteomes" id="UP001500974"/>
    </source>
</evidence>
<dbReference type="Pfam" id="PF13242">
    <property type="entry name" value="Hydrolase_like"/>
    <property type="match status" value="1"/>
</dbReference>
<dbReference type="SUPFAM" id="SSF56784">
    <property type="entry name" value="HAD-like"/>
    <property type="match status" value="1"/>
</dbReference>
<accession>A0ABN3AZP9</accession>
<dbReference type="Gene3D" id="3.40.50.1000">
    <property type="entry name" value="HAD superfamily/HAD-like"/>
    <property type="match status" value="2"/>
</dbReference>
<keyword evidence="2" id="KW-1185">Reference proteome</keyword>
<dbReference type="NCBIfam" id="TIGR01549">
    <property type="entry name" value="HAD-SF-IA-v1"/>
    <property type="match status" value="1"/>
</dbReference>
<protein>
    <submittedName>
        <fullName evidence="1">HAD hydrolase-like protein</fullName>
    </submittedName>
</protein>
<dbReference type="PANTHER" id="PTHR19288:SF95">
    <property type="entry name" value="D-GLYCEROL 3-PHOSPHATE PHOSPHATASE"/>
    <property type="match status" value="1"/>
</dbReference>
<evidence type="ECO:0000313" key="1">
    <source>
        <dbReference type="EMBL" id="GAA2176660.1"/>
    </source>
</evidence>
<dbReference type="EMBL" id="BAAAON010000002">
    <property type="protein sequence ID" value="GAA2176660.1"/>
    <property type="molecule type" value="Genomic_DNA"/>
</dbReference>
<organism evidence="1 2">
    <name type="scientific">Arthrobacter parietis</name>
    <dbReference type="NCBI Taxonomy" id="271434"/>
    <lineage>
        <taxon>Bacteria</taxon>
        <taxon>Bacillati</taxon>
        <taxon>Actinomycetota</taxon>
        <taxon>Actinomycetes</taxon>
        <taxon>Micrococcales</taxon>
        <taxon>Micrococcaceae</taxon>
        <taxon>Arthrobacter</taxon>
    </lineage>
</organism>
<dbReference type="InterPro" id="IPR023214">
    <property type="entry name" value="HAD_sf"/>
</dbReference>
<reference evidence="1 2" key="1">
    <citation type="journal article" date="2019" name="Int. J. Syst. Evol. Microbiol.">
        <title>The Global Catalogue of Microorganisms (GCM) 10K type strain sequencing project: providing services to taxonomists for standard genome sequencing and annotation.</title>
        <authorList>
            <consortium name="The Broad Institute Genomics Platform"/>
            <consortium name="The Broad Institute Genome Sequencing Center for Infectious Disease"/>
            <person name="Wu L."/>
            <person name="Ma J."/>
        </authorList>
    </citation>
    <scope>NUCLEOTIDE SEQUENCE [LARGE SCALE GENOMIC DNA]</scope>
    <source>
        <strain evidence="1 2">JCM 14917</strain>
    </source>
</reference>
<dbReference type="InterPro" id="IPR036412">
    <property type="entry name" value="HAD-like_sf"/>
</dbReference>
<gene>
    <name evidence="1" type="ORF">GCM10009784_24070</name>
</gene>
<dbReference type="InterPro" id="IPR006357">
    <property type="entry name" value="HAD-SF_hydro_IIA"/>
</dbReference>
<proteinExistence type="predicted"/>
<name>A0ABN3AZP9_9MICC</name>
<dbReference type="PANTHER" id="PTHR19288">
    <property type="entry name" value="4-NITROPHENYLPHOSPHATASE-RELATED"/>
    <property type="match status" value="1"/>
</dbReference>
<dbReference type="Proteomes" id="UP001500974">
    <property type="component" value="Unassembled WGS sequence"/>
</dbReference>
<comment type="caution">
    <text evidence="1">The sequence shown here is derived from an EMBL/GenBank/DDBJ whole genome shotgun (WGS) entry which is preliminary data.</text>
</comment>
<dbReference type="NCBIfam" id="TIGR01460">
    <property type="entry name" value="HAD-SF-IIA"/>
    <property type="match status" value="1"/>
</dbReference>
<dbReference type="InterPro" id="IPR006439">
    <property type="entry name" value="HAD-SF_hydro_IA"/>
</dbReference>
<dbReference type="Pfam" id="PF13344">
    <property type="entry name" value="Hydrolase_6"/>
    <property type="match status" value="1"/>
</dbReference>
<sequence length="335" mass="34112">MSETGTPLACRYGAVLADLDGVVYAGPSAIPGATEALEKLRDLGVALAYITNNASRSSAEVAAHLRELGAPATAEQVFGSALAGAELLATQVAQGATVLVTGSAVLAQHVADQGLVPVTTADPVPDAVIQGFEPSLGWKDLAEAAFAVAGGAVWVATNTDMSIPQARGIAPGNGTLVAAVSAATGRSPIVAGKPEAQLFTTAAAHLGVEEALVVGDRLDTDILGGNRAGMATALVLTGVDTAENALAAVTGQRPTYLFADLDQLHRPYPEVTEQDGVFSCGESSARVENGVVLMTGGRDDLDAWRAACAAWWAACPLQDTADLPGLKFLDEDAQR</sequence>